<dbReference type="Proteomes" id="UP001152518">
    <property type="component" value="Unassembled WGS sequence"/>
</dbReference>
<organism evidence="1">
    <name type="scientific">Shewanella xiamenensis</name>
    <dbReference type="NCBI Taxonomy" id="332186"/>
    <lineage>
        <taxon>Bacteria</taxon>
        <taxon>Pseudomonadati</taxon>
        <taxon>Pseudomonadota</taxon>
        <taxon>Gammaproteobacteria</taxon>
        <taxon>Alteromonadales</taxon>
        <taxon>Shewanellaceae</taxon>
        <taxon>Shewanella</taxon>
    </lineage>
</organism>
<sequence>MHVTSLGAAREIQEGIAVDPLLVGCGVKPHDFDFDFKNSKRSLDYLLLCLLSPNAKYSCMTNMNTILYKQKRRLSAFFNLG</sequence>
<accession>A0AAW6R371</accession>
<comment type="caution">
    <text evidence="1">The sequence shown here is derived from an EMBL/GenBank/DDBJ whole genome shotgun (WGS) entry which is preliminary data.</text>
</comment>
<gene>
    <name evidence="1" type="ORF">E2650_20260</name>
</gene>
<evidence type="ECO:0000313" key="1">
    <source>
        <dbReference type="EMBL" id="MDG5902186.1"/>
    </source>
</evidence>
<reference evidence="1" key="2">
    <citation type="submission" date="2019-04" db="EMBL/GenBank/DDBJ databases">
        <authorList>
            <person name="Zou H."/>
        </authorList>
    </citation>
    <scope>NUCLEOTIDE SEQUENCE</scope>
    <source>
        <strain evidence="1">2015oxa</strain>
    </source>
</reference>
<protein>
    <submittedName>
        <fullName evidence="1">Uncharacterized protein</fullName>
    </submittedName>
</protein>
<reference evidence="1" key="1">
    <citation type="journal article" date="2019" name="Int J Environ Res Public Health">
        <title>Characterization of Chromosome-Mediated BlaOXA-894 in Shewanella xiamenensis Isolated from Pig Wastewater.</title>
        <authorList>
            <person name="Zou H."/>
            <person name="Zhou Z."/>
            <person name="Xia H."/>
            <person name="Zhao Q."/>
            <person name="Li X."/>
        </authorList>
    </citation>
    <scope>NUCLEOTIDE SEQUENCE</scope>
    <source>
        <strain evidence="1">2015oxa</strain>
    </source>
</reference>
<proteinExistence type="predicted"/>
<dbReference type="EMBL" id="SUNE01000028">
    <property type="protein sequence ID" value="MDG5902186.1"/>
    <property type="molecule type" value="Genomic_DNA"/>
</dbReference>
<name>A0AAW6R371_9GAMM</name>
<dbReference type="AlphaFoldDB" id="A0AAW6R371"/>